<dbReference type="Proteomes" id="UP000011859">
    <property type="component" value="Chromosome"/>
</dbReference>
<dbReference type="HOGENOM" id="CLU_699950_0_0_6"/>
<dbReference type="KEGG" id="rhd:R2APBS1_2616"/>
<organism evidence="1 2">
    <name type="scientific">Rhodanobacter denitrificans</name>
    <dbReference type="NCBI Taxonomy" id="666685"/>
    <lineage>
        <taxon>Bacteria</taxon>
        <taxon>Pseudomonadati</taxon>
        <taxon>Pseudomonadota</taxon>
        <taxon>Gammaproteobacteria</taxon>
        <taxon>Lysobacterales</taxon>
        <taxon>Rhodanobacteraceae</taxon>
        <taxon>Rhodanobacter</taxon>
    </lineage>
</organism>
<sequence>MIGTEHDAPFDLVPLMEIAAEASYQRHILALAAAFTRPSLYIQIPSGKAAYSSNLKRSVHDDTSWQTQQRVAEARSKGVLVIRNPTLCHDISFVALAPEDVRRLAITGVVHVQRFIGGVKAISAQGDPEYMHAVLCLRPALEPVGSSPLILDSPEHATRVELRDVLLDRGAMGLLTGLADADGGDNPFNLQVRAPGVFVLYAAAKHFFGPNPPDSFNQGTVKKWLLDHRNQAVSWAYRSFNNYKELATEANRRLACKLIDTRYDLDKIDRRKRPGKPLDAKGLQKAMAYRRGGYVSDRLSLVALAVEKWAALTEANPAPESGAAAIASHQLDLVDKLRRELLKWGIDSTSERDSVVDFVTWPKLAADYRKARKEQRASRKTLLVQNTRHRAGSR</sequence>
<reference evidence="1 2" key="1">
    <citation type="submission" date="2012-04" db="EMBL/GenBank/DDBJ databases">
        <title>Complete genome of Rhodanobacter sp. 2APBS1.</title>
        <authorList>
            <consortium name="US DOE Joint Genome Institute"/>
            <person name="Huntemann M."/>
            <person name="Wei C.-L."/>
            <person name="Han J."/>
            <person name="Detter J.C."/>
            <person name="Han C."/>
            <person name="Tapia R."/>
            <person name="Munk A.C.C."/>
            <person name="Chen A."/>
            <person name="Krypides N."/>
            <person name="Mavromatis K."/>
            <person name="Markowitz V."/>
            <person name="Szeto E."/>
            <person name="Ivanova N."/>
            <person name="Mikhailova N."/>
            <person name="Ovchinnikova G."/>
            <person name="Pagani I."/>
            <person name="Pati A."/>
            <person name="Goodwin L."/>
            <person name="Peters L."/>
            <person name="Pitluck S."/>
            <person name="Woyke T."/>
            <person name="Prakash O."/>
            <person name="Elkins J."/>
            <person name="Brown S."/>
            <person name="Palumbo A."/>
            <person name="Hemme C."/>
            <person name="Zhou J."/>
            <person name="Watson D."/>
            <person name="Jardine P."/>
            <person name="Kostka J."/>
            <person name="Green S."/>
        </authorList>
    </citation>
    <scope>NUCLEOTIDE SEQUENCE [LARGE SCALE GENOMIC DNA]</scope>
    <source>
        <strain evidence="1 2">2APBS1</strain>
    </source>
</reference>
<evidence type="ECO:0000313" key="1">
    <source>
        <dbReference type="EMBL" id="AGG89699.1"/>
    </source>
</evidence>
<dbReference type="EMBL" id="CP003470">
    <property type="protein sequence ID" value="AGG89699.1"/>
    <property type="molecule type" value="Genomic_DNA"/>
</dbReference>
<protein>
    <submittedName>
        <fullName evidence="1">Uncharacterized protein</fullName>
    </submittedName>
</protein>
<evidence type="ECO:0000313" key="2">
    <source>
        <dbReference type="Proteomes" id="UP000011859"/>
    </source>
</evidence>
<keyword evidence="2" id="KW-1185">Reference proteome</keyword>
<accession>M4NFQ2</accession>
<gene>
    <name evidence="1" type="ORF">R2APBS1_2616</name>
</gene>
<proteinExistence type="predicted"/>
<name>M4NFQ2_9GAMM</name>
<dbReference type="AlphaFoldDB" id="M4NFQ2"/>